<gene>
    <name evidence="3" type="ORF">ENL21_08255</name>
</gene>
<name>A0A7V5H5B6_CALAY</name>
<dbReference type="Gene3D" id="2.60.40.10">
    <property type="entry name" value="Immunoglobulins"/>
    <property type="match status" value="1"/>
</dbReference>
<evidence type="ECO:0000256" key="2">
    <source>
        <dbReference type="SAM" id="SignalP"/>
    </source>
</evidence>
<protein>
    <submittedName>
        <fullName evidence="3">Uncharacterized protein</fullName>
    </submittedName>
</protein>
<dbReference type="EMBL" id="DRTD01000609">
    <property type="protein sequence ID" value="HHE55760.1"/>
    <property type="molecule type" value="Genomic_DNA"/>
</dbReference>
<dbReference type="InterPro" id="IPR013783">
    <property type="entry name" value="Ig-like_fold"/>
</dbReference>
<feature type="chain" id="PRO_5031008893" evidence="2">
    <location>
        <begin position="22"/>
        <end position="1130"/>
    </location>
</feature>
<dbReference type="Proteomes" id="UP000886111">
    <property type="component" value="Unassembled WGS sequence"/>
</dbReference>
<keyword evidence="2" id="KW-0732">Signal</keyword>
<comment type="caution">
    <text evidence="3">The sequence shown here is derived from an EMBL/GenBank/DDBJ whole genome shotgun (WGS) entry which is preliminary data.</text>
</comment>
<feature type="region of interest" description="Disordered" evidence="1">
    <location>
        <begin position="174"/>
        <end position="198"/>
    </location>
</feature>
<evidence type="ECO:0000313" key="3">
    <source>
        <dbReference type="EMBL" id="HHE55760.1"/>
    </source>
</evidence>
<dbReference type="Gene3D" id="2.60.40.4070">
    <property type="match status" value="1"/>
</dbReference>
<dbReference type="AlphaFoldDB" id="A0A7V5H5B6"/>
<reference evidence="3" key="1">
    <citation type="journal article" date="2020" name="mSystems">
        <title>Genome- and Community-Level Interaction Insights into Carbon Utilization and Element Cycling Functions of Hydrothermarchaeota in Hydrothermal Sediment.</title>
        <authorList>
            <person name="Zhou Z."/>
            <person name="Liu Y."/>
            <person name="Xu W."/>
            <person name="Pan J."/>
            <person name="Luo Z.H."/>
            <person name="Li M."/>
        </authorList>
    </citation>
    <scope>NUCLEOTIDE SEQUENCE [LARGE SCALE GENOMIC DNA]</scope>
    <source>
        <strain evidence="3">HyVt-76</strain>
    </source>
</reference>
<sequence length="1130" mass="127084">MKHGLIIALMVLFLGQAVCFADQTDTEKFKDGPKKDWSEQEFNAYNQWINNILAKTMGGTKRQTAIMNGNKITAQIYNYGSISNAGNHITDIVWNGLGYAYEFGPLVGAEVPVLDDKHPDTIVRFENGQKKFYAHVISDGLTSTGPELNPDRTIRWGFQPLVTSDDGTIEYLNPASDYIPTSDAPDEDQDGKPDSWPDDWYNPDLREYVWPGALGQGATNADKEAFYVIDDRDNAEFSYYPFIDDTSRRGLGIQVEVRIYQWSNPLAEDAIFLIYKISNKSDKDLKGVVFGMWGDPHIGGWSDYNDDWAYFDKAYDMVFAYDTDGKSMIPGRVPGYLGYKFLESPGIGNEILDGVYYPGDGIDNDGDGMVDESWTDGIDNDGDWDPEKDDVGIDGIPNTGDLGEGDGQPTAGILFDIKNPGEPNFEFTDIDESDMLGLTGFENPAFGSLYPRDDEKLYSQYMVPNHFDTTLVQGDRIFLYSSGRFKMRGLETKRFSIALLMGEDFNDLVLNAETVQQIYNTGYQFSKPPAKPHLVAVPGDRKVTLYWDNVAESSYDPISEEIDFEGYVIYRSTSSDFADQQVITDINGNKFLFQPLKTITGVDARFDLVNEYQGPSKTPYRGRGVSYYLGNNTGLVHSFVDSNNVINGQTYFYALVSYDHGNDSLQIPPTECSKIITFDPTTNTYKFDVNTVKVIPRCRAAGYVPPEIVNYNQGGGVVPEPGTVATGKFSIKIVDELAVEDNNKFLISFSDSTGEKTYSVEDLKPKEEIFTSFYGQYVSLQYKHLNRENVQVTTVDGSQTFTDSVDYLLDAVNGRILVYDPAEHPGASMQDNMNYKISYTNYPVWHSTALKGELTNPFFDGLQLSIMETPFKLRSENTGWSASSQTNLEYELAPNNAAKEAADYLIKFYNTIVDTSLPLGNLPGIRTNFTITNVDLNKPARYIILESTQRDTMWNPGETIFILVGDEGMEKSWSIKFVEPKNEEYIPPAEGDEFYISVFKPFKVTDRFSFVTKAAHIDPTKAKNELDKIRVVPNPYVATNIIEPKNFVDRGSRGYRRLYFDRLPKKCTIKIFTTAGELVRTLEHDSTIDDGKEYWDLLTKDNIEAAYGLYFYHVSAPGIGEKVGKFVIIK</sequence>
<evidence type="ECO:0000256" key="1">
    <source>
        <dbReference type="SAM" id="MobiDB-lite"/>
    </source>
</evidence>
<accession>A0A7V5H5B6</accession>
<feature type="signal peptide" evidence="2">
    <location>
        <begin position="1"/>
        <end position="21"/>
    </location>
</feature>
<proteinExistence type="predicted"/>
<organism evidence="3">
    <name type="scientific">Caldithrix abyssi</name>
    <dbReference type="NCBI Taxonomy" id="187145"/>
    <lineage>
        <taxon>Bacteria</taxon>
        <taxon>Pseudomonadati</taxon>
        <taxon>Calditrichota</taxon>
        <taxon>Calditrichia</taxon>
        <taxon>Calditrichales</taxon>
        <taxon>Calditrichaceae</taxon>
        <taxon>Caldithrix</taxon>
    </lineage>
</organism>